<feature type="region of interest" description="Disordered" evidence="1">
    <location>
        <begin position="1"/>
        <end position="57"/>
    </location>
</feature>
<reference evidence="3" key="1">
    <citation type="journal article" date="2018" name="Nat. Microbiol.">
        <title>Leveraging single-cell genomics to expand the fungal tree of life.</title>
        <authorList>
            <person name="Ahrendt S.R."/>
            <person name="Quandt C.A."/>
            <person name="Ciobanu D."/>
            <person name="Clum A."/>
            <person name="Salamov A."/>
            <person name="Andreopoulos B."/>
            <person name="Cheng J.F."/>
            <person name="Woyke T."/>
            <person name="Pelin A."/>
            <person name="Henrissat B."/>
            <person name="Reynolds N.K."/>
            <person name="Benny G.L."/>
            <person name="Smith M.E."/>
            <person name="James T.Y."/>
            <person name="Grigoriev I.V."/>
        </authorList>
    </citation>
    <scope>NUCLEOTIDE SEQUENCE [LARGE SCALE GENOMIC DNA]</scope>
</reference>
<protein>
    <submittedName>
        <fullName evidence="2">Uncharacterized protein</fullName>
    </submittedName>
</protein>
<accession>A0A4P9WKP9</accession>
<feature type="region of interest" description="Disordered" evidence="1">
    <location>
        <begin position="73"/>
        <end position="166"/>
    </location>
</feature>
<feature type="compositionally biased region" description="Basic and acidic residues" evidence="1">
    <location>
        <begin position="1"/>
        <end position="26"/>
    </location>
</feature>
<keyword evidence="3" id="KW-1185">Reference proteome</keyword>
<gene>
    <name evidence="2" type="ORF">BDK51DRAFT_44932</name>
</gene>
<evidence type="ECO:0000313" key="3">
    <source>
        <dbReference type="Proteomes" id="UP000269721"/>
    </source>
</evidence>
<evidence type="ECO:0000256" key="1">
    <source>
        <dbReference type="SAM" id="MobiDB-lite"/>
    </source>
</evidence>
<dbReference type="AlphaFoldDB" id="A0A4P9WKP9"/>
<dbReference type="EMBL" id="KZ994183">
    <property type="protein sequence ID" value="RKO93579.1"/>
    <property type="molecule type" value="Genomic_DNA"/>
</dbReference>
<feature type="compositionally biased region" description="Polar residues" evidence="1">
    <location>
        <begin position="33"/>
        <end position="47"/>
    </location>
</feature>
<organism evidence="2 3">
    <name type="scientific">Blyttiomyces helicus</name>
    <dbReference type="NCBI Taxonomy" id="388810"/>
    <lineage>
        <taxon>Eukaryota</taxon>
        <taxon>Fungi</taxon>
        <taxon>Fungi incertae sedis</taxon>
        <taxon>Chytridiomycota</taxon>
        <taxon>Chytridiomycota incertae sedis</taxon>
        <taxon>Chytridiomycetes</taxon>
        <taxon>Chytridiomycetes incertae sedis</taxon>
        <taxon>Blyttiomyces</taxon>
    </lineage>
</organism>
<proteinExistence type="predicted"/>
<name>A0A4P9WKP9_9FUNG</name>
<evidence type="ECO:0000313" key="2">
    <source>
        <dbReference type="EMBL" id="RKO93579.1"/>
    </source>
</evidence>
<dbReference type="Proteomes" id="UP000269721">
    <property type="component" value="Unassembled WGS sequence"/>
</dbReference>
<sequence>MTMPDEKPLRDSGEKRGICDAARESGNDLALRESSQLSQVPHESSAGNLAKWQGDSGREAPRLKMALFHYLTPVATRTPRQSQTDPLPGPARHIATRRLGPRPSQAPSYDSLEKPCSSYPDEASSLPPILLPEQRPFSDPSRSTIAQPPSLHHPSPQGQSLPHTLLPDGCRAEAARVCGQLRIWGVGGGG</sequence>